<accession>A0A6B8RFH8</accession>
<dbReference type="Proteomes" id="UP000426246">
    <property type="component" value="Chromosome"/>
</dbReference>
<dbReference type="GO" id="GO:0042601">
    <property type="term" value="C:endospore-forming forespore"/>
    <property type="evidence" value="ECO:0007669"/>
    <property type="project" value="TreeGrafter"/>
</dbReference>
<sequence length="337" mass="40692">MEGLKRKTERDFGFKIKKWNLIKHINKSSYVARIVTKDGKKRALKGLYISPTRQHFITKSEQLLAAQGVKLARPLTTVKDNLYMIYNRDPYVLYEWIDGKNNHLRNPSDLEALVKVIARFHSASRKLEYPSEIKIYSHPHWEKEYKERIKSIENWYSDHKSSKKRKEKIILKYIPFFRKVANKAYGALKRSEYQAYKDGNISTNTLVHGDFHQMNLLFKNKVGFLLDFEDIRYDLPSKDLLRIFSMYLKKHRFSSQVFRKMLKTYEGLHPLVPEVKQLICIDFLFPHIFERMLRKKTYNRMDKKHLQYRINQEKRKASYIYRHFAKKLRNREWEGLF</sequence>
<dbReference type="Gene3D" id="3.90.1200.10">
    <property type="match status" value="1"/>
</dbReference>
<dbReference type="SUPFAM" id="SSF56112">
    <property type="entry name" value="Protein kinase-like (PK-like)"/>
    <property type="match status" value="1"/>
</dbReference>
<dbReference type="Pfam" id="PF01636">
    <property type="entry name" value="APH"/>
    <property type="match status" value="1"/>
</dbReference>
<evidence type="ECO:0000313" key="3">
    <source>
        <dbReference type="Proteomes" id="UP000426246"/>
    </source>
</evidence>
<dbReference type="PANTHER" id="PTHR39179:SF3">
    <property type="entry name" value="COTS-RELATED PROTEIN"/>
    <property type="match status" value="1"/>
</dbReference>
<proteinExistence type="predicted"/>
<dbReference type="EMBL" id="CP034235">
    <property type="protein sequence ID" value="QGQ94920.1"/>
    <property type="molecule type" value="Genomic_DNA"/>
</dbReference>
<dbReference type="Gene3D" id="3.30.200.20">
    <property type="entry name" value="Phosphorylase Kinase, domain 1"/>
    <property type="match status" value="1"/>
</dbReference>
<dbReference type="OrthoDB" id="9771902at2"/>
<gene>
    <name evidence="2" type="ORF">EHS13_08525</name>
</gene>
<evidence type="ECO:0000313" key="2">
    <source>
        <dbReference type="EMBL" id="QGQ94920.1"/>
    </source>
</evidence>
<dbReference type="PANTHER" id="PTHR39179">
    <property type="entry name" value="SPORE COAT PROTEIN I"/>
    <property type="match status" value="1"/>
</dbReference>
<keyword evidence="3" id="KW-1185">Reference proteome</keyword>
<protein>
    <submittedName>
        <fullName evidence="2">DUF1679 domain-containing protein</fullName>
    </submittedName>
</protein>
<feature type="domain" description="Aminoglycoside phosphotransferase" evidence="1">
    <location>
        <begin position="55"/>
        <end position="245"/>
    </location>
</feature>
<dbReference type="InterPro" id="IPR002575">
    <property type="entry name" value="Aminoglycoside_PTrfase"/>
</dbReference>
<evidence type="ECO:0000259" key="1">
    <source>
        <dbReference type="Pfam" id="PF01636"/>
    </source>
</evidence>
<dbReference type="RefSeq" id="WP_155699931.1">
    <property type="nucleotide sequence ID" value="NZ_CP034235.1"/>
</dbReference>
<name>A0A6B8RFH8_9BACL</name>
<dbReference type="AlphaFoldDB" id="A0A6B8RFH8"/>
<dbReference type="InterPro" id="IPR011009">
    <property type="entry name" value="Kinase-like_dom_sf"/>
</dbReference>
<dbReference type="InterPro" id="IPR047175">
    <property type="entry name" value="CotS-like"/>
</dbReference>
<dbReference type="KEGG" id="ppsc:EHS13_08525"/>
<organism evidence="2 3">
    <name type="scientific">Paenibacillus psychroresistens</name>
    <dbReference type="NCBI Taxonomy" id="1778678"/>
    <lineage>
        <taxon>Bacteria</taxon>
        <taxon>Bacillati</taxon>
        <taxon>Bacillota</taxon>
        <taxon>Bacilli</taxon>
        <taxon>Bacillales</taxon>
        <taxon>Paenibacillaceae</taxon>
        <taxon>Paenibacillus</taxon>
    </lineage>
</organism>
<reference evidence="3" key="1">
    <citation type="submission" date="2018-11" db="EMBL/GenBank/DDBJ databases">
        <title>Complete genome sequence of Paenibacillus sp. ML311-T8.</title>
        <authorList>
            <person name="Nam Y.-D."/>
            <person name="Kang J."/>
            <person name="Chung W.-H."/>
            <person name="Park Y.S."/>
        </authorList>
    </citation>
    <scope>NUCLEOTIDE SEQUENCE [LARGE SCALE GENOMIC DNA]</scope>
    <source>
        <strain evidence="3">ML311-T8</strain>
    </source>
</reference>